<feature type="domain" description="Protein kinase" evidence="5">
    <location>
        <begin position="36"/>
        <end position="337"/>
    </location>
</feature>
<keyword evidence="7" id="KW-1185">Reference proteome</keyword>
<dbReference type="EMBL" id="JAFHDT010000015">
    <property type="protein sequence ID" value="KAI7799999.1"/>
    <property type="molecule type" value="Genomic_DNA"/>
</dbReference>
<keyword evidence="1" id="KW-0808">Transferase</keyword>
<keyword evidence="2" id="KW-0547">Nucleotide-binding</keyword>
<dbReference type="CDD" id="cd14001">
    <property type="entry name" value="PKc_TOPK"/>
    <property type="match status" value="1"/>
</dbReference>
<comment type="caution">
    <text evidence="6">The sequence shown here is derived from an EMBL/GenBank/DDBJ whole genome shotgun (WGS) entry which is preliminary data.</text>
</comment>
<name>A0A9W7WHW6_TRIRA</name>
<dbReference type="OrthoDB" id="4062651at2759"/>
<evidence type="ECO:0000256" key="1">
    <source>
        <dbReference type="ARBA" id="ARBA00022679"/>
    </source>
</evidence>
<dbReference type="GO" id="GO:0004674">
    <property type="term" value="F:protein serine/threonine kinase activity"/>
    <property type="evidence" value="ECO:0007669"/>
    <property type="project" value="InterPro"/>
</dbReference>
<accession>A0A9W7WHW6</accession>
<keyword evidence="3 6" id="KW-0418">Kinase</keyword>
<dbReference type="PROSITE" id="PS00108">
    <property type="entry name" value="PROTEIN_KINASE_ST"/>
    <property type="match status" value="1"/>
</dbReference>
<evidence type="ECO:0000313" key="7">
    <source>
        <dbReference type="Proteomes" id="UP001059041"/>
    </source>
</evidence>
<evidence type="ECO:0000313" key="6">
    <source>
        <dbReference type="EMBL" id="KAI7799999.1"/>
    </source>
</evidence>
<dbReference type="PANTHER" id="PTHR43289">
    <property type="entry name" value="MITOGEN-ACTIVATED PROTEIN KINASE KINASE KINASE 20-RELATED"/>
    <property type="match status" value="1"/>
</dbReference>
<keyword evidence="4" id="KW-0067">ATP-binding</keyword>
<dbReference type="GO" id="GO:0005524">
    <property type="term" value="F:ATP binding"/>
    <property type="evidence" value="ECO:0007669"/>
    <property type="project" value="UniProtKB-KW"/>
</dbReference>
<dbReference type="InterPro" id="IPR008271">
    <property type="entry name" value="Ser/Thr_kinase_AS"/>
</dbReference>
<dbReference type="PANTHER" id="PTHR43289:SF14">
    <property type="entry name" value="LYMPHOKINE-ACTIVATED KILLER T-CELL-ORIGINATED PROTEIN KINASE"/>
    <property type="match status" value="1"/>
</dbReference>
<organism evidence="6 7">
    <name type="scientific">Triplophysa rosa</name>
    <name type="common">Cave loach</name>
    <dbReference type="NCBI Taxonomy" id="992332"/>
    <lineage>
        <taxon>Eukaryota</taxon>
        <taxon>Metazoa</taxon>
        <taxon>Chordata</taxon>
        <taxon>Craniata</taxon>
        <taxon>Vertebrata</taxon>
        <taxon>Euteleostomi</taxon>
        <taxon>Actinopterygii</taxon>
        <taxon>Neopterygii</taxon>
        <taxon>Teleostei</taxon>
        <taxon>Ostariophysi</taxon>
        <taxon>Cypriniformes</taxon>
        <taxon>Nemacheilidae</taxon>
        <taxon>Triplophysa</taxon>
    </lineage>
</organism>
<reference evidence="6" key="1">
    <citation type="submission" date="2021-02" db="EMBL/GenBank/DDBJ databases">
        <title>Comparative genomics reveals that relaxation of natural selection precedes convergent phenotypic evolution of cavefish.</title>
        <authorList>
            <person name="Peng Z."/>
        </authorList>
    </citation>
    <scope>NUCLEOTIDE SEQUENCE</scope>
    <source>
        <tissue evidence="6">Muscle</tissue>
    </source>
</reference>
<dbReference type="InterPro" id="IPR041989">
    <property type="entry name" value="PKc_TOPK"/>
</dbReference>
<gene>
    <name evidence="6" type="ORF">IRJ41_020147</name>
</gene>
<dbReference type="InterPro" id="IPR011009">
    <property type="entry name" value="Kinase-like_dom_sf"/>
</dbReference>
<dbReference type="SMART" id="SM00220">
    <property type="entry name" value="S_TKc"/>
    <property type="match status" value="1"/>
</dbReference>
<evidence type="ECO:0000256" key="2">
    <source>
        <dbReference type="ARBA" id="ARBA00022741"/>
    </source>
</evidence>
<dbReference type="Pfam" id="PF00069">
    <property type="entry name" value="Pkinase"/>
    <property type="match status" value="1"/>
</dbReference>
<protein>
    <submittedName>
        <fullName evidence="6">Lymphokine-activated killer T-cell-originated protein kinase-like protein</fullName>
    </submittedName>
</protein>
<sequence>METKKESPCVLKTPCKPAKVKSPASACGTPVTIPASPFMKKLGCGTGVNVYLMDRMGKQAHSPWAIKKINSKCAKSQMNVYKRRLCDEATILKDLHHPNIVGFRAFTTAKDGSKCLAMEYGGEQSLNDLIEKRRSFKRRSFKEEIDGLQAFPVATIEKVALHVARGLQYLHNEKKLLHGDMKSCNVVIKGDFESIKICDVGVSLPLDENMQVSHTKAHYIGTEPWKPKEALEDGVITDKADIFAYGLTLWEMMTLAVPHLEMLDTEDDDDDDSFDEDDFDEDAYYKRLGTRPPLDSSTLGGGYQKMVELFCLCTEEDPHKRPSAAHIVQALESNTQLSDKGSEVIVID</sequence>
<proteinExistence type="predicted"/>
<dbReference type="AlphaFoldDB" id="A0A9W7WHW6"/>
<dbReference type="SUPFAM" id="SSF56112">
    <property type="entry name" value="Protein kinase-like (PK-like)"/>
    <property type="match status" value="1"/>
</dbReference>
<evidence type="ECO:0000256" key="3">
    <source>
        <dbReference type="ARBA" id="ARBA00022777"/>
    </source>
</evidence>
<dbReference type="Proteomes" id="UP001059041">
    <property type="component" value="Linkage Group LG15"/>
</dbReference>
<evidence type="ECO:0000259" key="5">
    <source>
        <dbReference type="PROSITE" id="PS50011"/>
    </source>
</evidence>
<evidence type="ECO:0000256" key="4">
    <source>
        <dbReference type="ARBA" id="ARBA00022840"/>
    </source>
</evidence>
<dbReference type="Gene3D" id="1.10.510.10">
    <property type="entry name" value="Transferase(Phosphotransferase) domain 1"/>
    <property type="match status" value="1"/>
</dbReference>
<dbReference type="InterPro" id="IPR000719">
    <property type="entry name" value="Prot_kinase_dom"/>
</dbReference>
<dbReference type="PROSITE" id="PS50011">
    <property type="entry name" value="PROTEIN_KINASE_DOM"/>
    <property type="match status" value="1"/>
</dbReference>